<keyword evidence="2" id="KW-0378">Hydrolase</keyword>
<evidence type="ECO:0000313" key="4">
    <source>
        <dbReference type="EMBL" id="AKF11614.1"/>
    </source>
</evidence>
<evidence type="ECO:0000259" key="3">
    <source>
        <dbReference type="Pfam" id="PF07859"/>
    </source>
</evidence>
<accession>A0A0F6SI57</accession>
<evidence type="ECO:0000256" key="1">
    <source>
        <dbReference type="ARBA" id="ARBA00010515"/>
    </source>
</evidence>
<dbReference type="SUPFAM" id="SSF53474">
    <property type="entry name" value="alpha/beta-Hydrolases"/>
    <property type="match status" value="1"/>
</dbReference>
<dbReference type="KEGG" id="samy:DB32_008763"/>
<gene>
    <name evidence="4" type="ORF">DB32_008763</name>
</gene>
<proteinExistence type="inferred from homology"/>
<evidence type="ECO:0000256" key="2">
    <source>
        <dbReference type="ARBA" id="ARBA00022801"/>
    </source>
</evidence>
<dbReference type="EMBL" id="CP011125">
    <property type="protein sequence ID" value="AKF11614.1"/>
    <property type="molecule type" value="Genomic_DNA"/>
</dbReference>
<keyword evidence="5" id="KW-1185">Reference proteome</keyword>
<dbReference type="GO" id="GO:0016787">
    <property type="term" value="F:hydrolase activity"/>
    <property type="evidence" value="ECO:0007669"/>
    <property type="project" value="UniProtKB-KW"/>
</dbReference>
<dbReference type="AlphaFoldDB" id="A0A0F6SI57"/>
<dbReference type="Proteomes" id="UP000034883">
    <property type="component" value="Chromosome"/>
</dbReference>
<sequence length="326" mass="36437">MIASERIEDLRRAAGSAVVESFFRGLSRVASLHPNARPERHGVIVERDIPYVDRPGPEHRLDVYRPQHDAPGPRPVVMYVHGGGFRILSKDTHWLMGLAFARRGYVVFNVDYRLAPRHPFPAALEDASDALCWVARNAHRWGGDPTRIVLAGESAGANLVAALTLACCYERDEPYAKRVFELGIVPRATLPACGIFQVSDVQRFARRKKGFPRFVMDRLEEVSHAYLGRDHSAYGTSLDLADPVCFLERAQAPSRPLPPFFLPVGTKDPLLDDTRRLARAVEALGGEAMTKIYPGEVHAFHAFVFRASARRCWQEMLGFLDEKAPA</sequence>
<dbReference type="Gene3D" id="3.40.50.1820">
    <property type="entry name" value="alpha/beta hydrolase"/>
    <property type="match status" value="1"/>
</dbReference>
<dbReference type="InterPro" id="IPR029058">
    <property type="entry name" value="AB_hydrolase_fold"/>
</dbReference>
<dbReference type="PANTHER" id="PTHR48081">
    <property type="entry name" value="AB HYDROLASE SUPERFAMILY PROTEIN C4A8.06C"/>
    <property type="match status" value="1"/>
</dbReference>
<protein>
    <submittedName>
        <fullName evidence="4">Esterase/lipase</fullName>
    </submittedName>
</protein>
<dbReference type="Pfam" id="PF07859">
    <property type="entry name" value="Abhydrolase_3"/>
    <property type="match status" value="1"/>
</dbReference>
<dbReference type="STRING" id="927083.DB32_008763"/>
<dbReference type="InterPro" id="IPR013094">
    <property type="entry name" value="AB_hydrolase_3"/>
</dbReference>
<organism evidence="4 5">
    <name type="scientific">Sandaracinus amylolyticus</name>
    <dbReference type="NCBI Taxonomy" id="927083"/>
    <lineage>
        <taxon>Bacteria</taxon>
        <taxon>Pseudomonadati</taxon>
        <taxon>Myxococcota</taxon>
        <taxon>Polyangia</taxon>
        <taxon>Polyangiales</taxon>
        <taxon>Sandaracinaceae</taxon>
        <taxon>Sandaracinus</taxon>
    </lineage>
</organism>
<evidence type="ECO:0000313" key="5">
    <source>
        <dbReference type="Proteomes" id="UP000034883"/>
    </source>
</evidence>
<feature type="domain" description="Alpha/beta hydrolase fold-3" evidence="3">
    <location>
        <begin position="77"/>
        <end position="301"/>
    </location>
</feature>
<dbReference type="PROSITE" id="PS01173">
    <property type="entry name" value="LIPASE_GDXG_HIS"/>
    <property type="match status" value="1"/>
</dbReference>
<name>A0A0F6SI57_9BACT</name>
<dbReference type="InterPro" id="IPR050300">
    <property type="entry name" value="GDXG_lipolytic_enzyme"/>
</dbReference>
<comment type="similarity">
    <text evidence="1">Belongs to the 'GDXG' lipolytic enzyme family.</text>
</comment>
<reference evidence="4 5" key="1">
    <citation type="submission" date="2015-03" db="EMBL/GenBank/DDBJ databases">
        <title>Genome assembly of Sandaracinus amylolyticus DSM 53668.</title>
        <authorList>
            <person name="Sharma G."/>
            <person name="Subramanian S."/>
        </authorList>
    </citation>
    <scope>NUCLEOTIDE SEQUENCE [LARGE SCALE GENOMIC DNA]</scope>
    <source>
        <strain evidence="4 5">DSM 53668</strain>
    </source>
</reference>
<dbReference type="InterPro" id="IPR002168">
    <property type="entry name" value="Lipase_GDXG_HIS_AS"/>
</dbReference>
<dbReference type="RefSeq" id="WP_053238459.1">
    <property type="nucleotide sequence ID" value="NZ_CP011125.1"/>
</dbReference>